<dbReference type="InterPro" id="IPR036220">
    <property type="entry name" value="UDP-Glc/GDP-Man_DH_C_sf"/>
</dbReference>
<dbReference type="SUPFAM" id="SSF48179">
    <property type="entry name" value="6-phosphogluconate dehydrogenase C-terminal domain-like"/>
    <property type="match status" value="1"/>
</dbReference>
<sequence>MIAVIGLGFVGLTTGLGLAHRLGCTIYAYDADERKREMYTHKQIPFHEPHLQEHLERYEGSRFIVCHTMAEAIAQAETIFFCVGTPCSSSGETDLSDLQNAVQTCLDAMEQLPERKSYPVLVIKSTVPAATTTDRIQPLLQARGYITGKNIGLANNPEFLREGSAWSDFVQPDRVIIGEIDPIGAQRLSELYAAFDVPVHRVAAHTAEFVKYASNALLATLISFANELSMIADRIGQIDIPQVFRLLHEDRRWQGHPAKMTDYVFPGCGFGGYCLPKDTQSLYSHAGNYGHESMLLKAVLQVNEDIKNHIVERITASAQPDEMVGILGLSFKPDSDDVRGAVSKDIIGLLLDRGFHRILAYDPLAMDNFRGTYGLPIEYAGSVEEVIERSQVSTIVTSWKEFKEKQSLYAGKTIIDGRHVLS</sequence>
<dbReference type="UniPathway" id="UPA00038">
    <property type="reaction ID" value="UER00491"/>
</dbReference>
<dbReference type="InterPro" id="IPR017476">
    <property type="entry name" value="UDP-Glc/GDP-Man"/>
</dbReference>
<dbReference type="EMBL" id="NMQW01000037">
    <property type="protein sequence ID" value="OXM83871.1"/>
    <property type="molecule type" value="Genomic_DNA"/>
</dbReference>
<dbReference type="GO" id="GO:0000271">
    <property type="term" value="P:polysaccharide biosynthetic process"/>
    <property type="evidence" value="ECO:0007669"/>
    <property type="project" value="InterPro"/>
</dbReference>
<accession>A0A229UKH5</accession>
<evidence type="ECO:0000313" key="13">
    <source>
        <dbReference type="Proteomes" id="UP000215509"/>
    </source>
</evidence>
<dbReference type="InterPro" id="IPR001732">
    <property type="entry name" value="UDP-Glc/GDP-Man_DH_N"/>
</dbReference>
<dbReference type="OrthoDB" id="9803238at2"/>
<dbReference type="NCBIfam" id="TIGR03026">
    <property type="entry name" value="NDP-sugDHase"/>
    <property type="match status" value="1"/>
</dbReference>
<keyword evidence="13" id="KW-1185">Reference proteome</keyword>
<comment type="caution">
    <text evidence="12">The sequence shown here is derived from an EMBL/GenBank/DDBJ whole genome shotgun (WGS) entry which is preliminary data.</text>
</comment>
<evidence type="ECO:0000256" key="5">
    <source>
        <dbReference type="ARBA" id="ARBA00023027"/>
    </source>
</evidence>
<dbReference type="Pfam" id="PF00984">
    <property type="entry name" value="UDPG_MGDP_dh"/>
    <property type="match status" value="1"/>
</dbReference>
<feature type="binding site" evidence="10">
    <location>
        <position position="126"/>
    </location>
    <ligand>
        <name>NAD(+)</name>
        <dbReference type="ChEBI" id="CHEBI:57540"/>
    </ligand>
</feature>
<dbReference type="Gene3D" id="1.20.5.100">
    <property type="entry name" value="Cytochrome c1, transmembrane anchor, C-terminal"/>
    <property type="match status" value="1"/>
</dbReference>
<feature type="binding site" evidence="9">
    <location>
        <position position="332"/>
    </location>
    <ligand>
        <name>substrate</name>
    </ligand>
</feature>
<dbReference type="PANTHER" id="PTHR43750">
    <property type="entry name" value="UDP-GLUCOSE 6-DEHYDROGENASE TUAD"/>
    <property type="match status" value="1"/>
</dbReference>
<feature type="binding site" evidence="9">
    <location>
        <position position="271"/>
    </location>
    <ligand>
        <name>substrate</name>
    </ligand>
</feature>
<feature type="active site" description="Nucleophile" evidence="8">
    <location>
        <position position="274"/>
    </location>
</feature>
<dbReference type="InterPro" id="IPR036291">
    <property type="entry name" value="NAD(P)-bd_dom_sf"/>
</dbReference>
<dbReference type="PIRSF" id="PIRSF500134">
    <property type="entry name" value="UDPglc_DH_bac"/>
    <property type="match status" value="1"/>
</dbReference>
<feature type="binding site" evidence="10">
    <location>
        <position position="339"/>
    </location>
    <ligand>
        <name>NAD(+)</name>
        <dbReference type="ChEBI" id="CHEBI:57540"/>
    </ligand>
</feature>
<organism evidence="12 13">
    <name type="scientific">Paenibacillus rigui</name>
    <dbReference type="NCBI Taxonomy" id="554312"/>
    <lineage>
        <taxon>Bacteria</taxon>
        <taxon>Bacillati</taxon>
        <taxon>Bacillota</taxon>
        <taxon>Bacilli</taxon>
        <taxon>Bacillales</taxon>
        <taxon>Paenibacillaceae</taxon>
        <taxon>Paenibacillus</taxon>
    </lineage>
</organism>
<dbReference type="SMART" id="SM00984">
    <property type="entry name" value="UDPG_MGDP_dh_C"/>
    <property type="match status" value="1"/>
</dbReference>
<dbReference type="Gene3D" id="3.40.50.720">
    <property type="entry name" value="NAD(P)-binding Rossmann-like Domain"/>
    <property type="match status" value="2"/>
</dbReference>
<evidence type="ECO:0000256" key="7">
    <source>
        <dbReference type="PIRNR" id="PIRNR000124"/>
    </source>
</evidence>
<evidence type="ECO:0000256" key="4">
    <source>
        <dbReference type="ARBA" id="ARBA00023002"/>
    </source>
</evidence>
<dbReference type="Proteomes" id="UP000215509">
    <property type="component" value="Unassembled WGS sequence"/>
</dbReference>
<comment type="pathway">
    <text evidence="1">Nucleotide-sugar biosynthesis; UDP-alpha-D-glucuronate biosynthesis; UDP-alpha-D-glucuronate from UDP-alpha-D-glucose: step 1/1.</text>
</comment>
<evidence type="ECO:0000256" key="10">
    <source>
        <dbReference type="PIRSR" id="PIRSR500134-3"/>
    </source>
</evidence>
<evidence type="ECO:0000256" key="3">
    <source>
        <dbReference type="ARBA" id="ARBA00012954"/>
    </source>
</evidence>
<evidence type="ECO:0000256" key="8">
    <source>
        <dbReference type="PIRSR" id="PIRSR500134-1"/>
    </source>
</evidence>
<gene>
    <name evidence="12" type="ORF">CF651_23455</name>
</gene>
<feature type="binding site" evidence="9">
    <location>
        <position position="211"/>
    </location>
    <ligand>
        <name>substrate</name>
    </ligand>
</feature>
<reference evidence="12 13" key="1">
    <citation type="submission" date="2017-07" db="EMBL/GenBank/DDBJ databases">
        <title>Genome sequencing and assembly of Paenibacillus rigui.</title>
        <authorList>
            <person name="Mayilraj S."/>
        </authorList>
    </citation>
    <scope>NUCLEOTIDE SEQUENCE [LARGE SCALE GENOMIC DNA]</scope>
    <source>
        <strain evidence="12 13">JCM 16352</strain>
    </source>
</reference>
<feature type="binding site" evidence="10">
    <location>
        <position position="85"/>
    </location>
    <ligand>
        <name>NAD(+)</name>
        <dbReference type="ChEBI" id="CHEBI:57540"/>
    </ligand>
</feature>
<dbReference type="Pfam" id="PF03720">
    <property type="entry name" value="UDPG_MGDP_dh_C"/>
    <property type="match status" value="1"/>
</dbReference>
<dbReference type="InterPro" id="IPR008927">
    <property type="entry name" value="6-PGluconate_DH-like_C_sf"/>
</dbReference>
<evidence type="ECO:0000256" key="9">
    <source>
        <dbReference type="PIRSR" id="PIRSR500134-2"/>
    </source>
</evidence>
<dbReference type="GO" id="GO:0051287">
    <property type="term" value="F:NAD binding"/>
    <property type="evidence" value="ECO:0007669"/>
    <property type="project" value="InterPro"/>
</dbReference>
<evidence type="ECO:0000313" key="12">
    <source>
        <dbReference type="EMBL" id="OXM83871.1"/>
    </source>
</evidence>
<dbReference type="InterPro" id="IPR014027">
    <property type="entry name" value="UDP-Glc/GDP-Man_DH_C"/>
</dbReference>
<dbReference type="PANTHER" id="PTHR43750:SF3">
    <property type="entry name" value="UDP-GLUCOSE 6-DEHYDROGENASE TUAD"/>
    <property type="match status" value="1"/>
</dbReference>
<proteinExistence type="inferred from homology"/>
<evidence type="ECO:0000259" key="11">
    <source>
        <dbReference type="SMART" id="SM00984"/>
    </source>
</evidence>
<dbReference type="InterPro" id="IPR014026">
    <property type="entry name" value="UDP-Glc/GDP-Man_DH_dimer"/>
</dbReference>
<feature type="binding site" evidence="9">
    <location>
        <begin position="159"/>
        <end position="162"/>
    </location>
    <ligand>
        <name>substrate</name>
    </ligand>
</feature>
<protein>
    <recommendedName>
        <fullName evidence="3 7">UDP-glucose 6-dehydrogenase</fullName>
        <ecNumber evidence="3 7">1.1.1.22</ecNumber>
    </recommendedName>
</protein>
<feature type="binding site" evidence="9">
    <location>
        <begin position="263"/>
        <end position="267"/>
    </location>
    <ligand>
        <name>substrate</name>
    </ligand>
</feature>
<keyword evidence="4 7" id="KW-0560">Oxidoreductase</keyword>
<feature type="binding site" evidence="10">
    <location>
        <position position="30"/>
    </location>
    <ligand>
        <name>NAD(+)</name>
        <dbReference type="ChEBI" id="CHEBI:57540"/>
    </ligand>
</feature>
<dbReference type="SUPFAM" id="SSF51735">
    <property type="entry name" value="NAD(P)-binding Rossmann-fold domains"/>
    <property type="match status" value="1"/>
</dbReference>
<evidence type="ECO:0000256" key="6">
    <source>
        <dbReference type="ARBA" id="ARBA00047473"/>
    </source>
</evidence>
<feature type="binding site" evidence="10">
    <location>
        <position position="277"/>
    </location>
    <ligand>
        <name>NAD(+)</name>
        <dbReference type="ChEBI" id="CHEBI:57540"/>
    </ligand>
</feature>
<dbReference type="GO" id="GO:0006065">
    <property type="term" value="P:UDP-glucuronate biosynthetic process"/>
    <property type="evidence" value="ECO:0007669"/>
    <property type="project" value="UniProtKB-UniPathway"/>
</dbReference>
<dbReference type="RefSeq" id="WP_094017315.1">
    <property type="nucleotide sequence ID" value="NZ_NMQW01000037.1"/>
</dbReference>
<dbReference type="PIRSF" id="PIRSF000124">
    <property type="entry name" value="UDPglc_GDPman_dh"/>
    <property type="match status" value="1"/>
</dbReference>
<dbReference type="InterPro" id="IPR028357">
    <property type="entry name" value="UDPglc_DH_bac"/>
</dbReference>
<feature type="binding site" evidence="10">
    <location>
        <position position="35"/>
    </location>
    <ligand>
        <name>NAD(+)</name>
        <dbReference type="ChEBI" id="CHEBI:57540"/>
    </ligand>
</feature>
<feature type="domain" description="UDP-glucose/GDP-mannose dehydrogenase C-terminal" evidence="11">
    <location>
        <begin position="325"/>
        <end position="420"/>
    </location>
</feature>
<name>A0A229UKH5_9BACL</name>
<feature type="binding site" evidence="10">
    <location>
        <position position="162"/>
    </location>
    <ligand>
        <name>NAD(+)</name>
        <dbReference type="ChEBI" id="CHEBI:57540"/>
    </ligand>
</feature>
<dbReference type="AlphaFoldDB" id="A0A229UKH5"/>
<dbReference type="EC" id="1.1.1.22" evidence="3 7"/>
<comment type="similarity">
    <text evidence="2 7">Belongs to the UDP-glucose/GDP-mannose dehydrogenase family.</text>
</comment>
<evidence type="ECO:0000256" key="1">
    <source>
        <dbReference type="ARBA" id="ARBA00004701"/>
    </source>
</evidence>
<comment type="catalytic activity">
    <reaction evidence="6 7">
        <text>UDP-alpha-D-glucose + 2 NAD(+) + H2O = UDP-alpha-D-glucuronate + 2 NADH + 3 H(+)</text>
        <dbReference type="Rhea" id="RHEA:23596"/>
        <dbReference type="ChEBI" id="CHEBI:15377"/>
        <dbReference type="ChEBI" id="CHEBI:15378"/>
        <dbReference type="ChEBI" id="CHEBI:57540"/>
        <dbReference type="ChEBI" id="CHEBI:57945"/>
        <dbReference type="ChEBI" id="CHEBI:58052"/>
        <dbReference type="ChEBI" id="CHEBI:58885"/>
        <dbReference type="EC" id="1.1.1.22"/>
    </reaction>
</comment>
<evidence type="ECO:0000256" key="2">
    <source>
        <dbReference type="ARBA" id="ARBA00006601"/>
    </source>
</evidence>
<keyword evidence="5 7" id="KW-0520">NAD</keyword>
<dbReference type="Pfam" id="PF03721">
    <property type="entry name" value="UDPG_MGDP_dh_N"/>
    <property type="match status" value="1"/>
</dbReference>
<dbReference type="SUPFAM" id="SSF52413">
    <property type="entry name" value="UDP-glucose/GDP-mannose dehydrogenase C-terminal domain"/>
    <property type="match status" value="1"/>
</dbReference>
<dbReference type="GO" id="GO:0003979">
    <property type="term" value="F:UDP-glucose 6-dehydrogenase activity"/>
    <property type="evidence" value="ECO:0007669"/>
    <property type="project" value="UniProtKB-EC"/>
</dbReference>